<proteinExistence type="predicted"/>
<dbReference type="EMBL" id="BGZK01000238">
    <property type="protein sequence ID" value="GBP30862.1"/>
    <property type="molecule type" value="Genomic_DNA"/>
</dbReference>
<protein>
    <submittedName>
        <fullName evidence="1">Uncharacterized protein</fullName>
    </submittedName>
</protein>
<organism evidence="1 2">
    <name type="scientific">Eumeta variegata</name>
    <name type="common">Bagworm moth</name>
    <name type="synonym">Eumeta japonica</name>
    <dbReference type="NCBI Taxonomy" id="151549"/>
    <lineage>
        <taxon>Eukaryota</taxon>
        <taxon>Metazoa</taxon>
        <taxon>Ecdysozoa</taxon>
        <taxon>Arthropoda</taxon>
        <taxon>Hexapoda</taxon>
        <taxon>Insecta</taxon>
        <taxon>Pterygota</taxon>
        <taxon>Neoptera</taxon>
        <taxon>Endopterygota</taxon>
        <taxon>Lepidoptera</taxon>
        <taxon>Glossata</taxon>
        <taxon>Ditrysia</taxon>
        <taxon>Tineoidea</taxon>
        <taxon>Psychidae</taxon>
        <taxon>Oiketicinae</taxon>
        <taxon>Eumeta</taxon>
    </lineage>
</organism>
<sequence>MSFISSLISHVGDVPSRGVLCAIMRYISKPVTCFVHNSTQGRIEVGSGQAAAARAPARSSEMCSGLDMRMATAYCAPQINRPAKPLRLPLKEKNIWNVNH</sequence>
<keyword evidence="2" id="KW-1185">Reference proteome</keyword>
<evidence type="ECO:0000313" key="2">
    <source>
        <dbReference type="Proteomes" id="UP000299102"/>
    </source>
</evidence>
<gene>
    <name evidence="1" type="ORF">EVAR_91603_1</name>
</gene>
<evidence type="ECO:0000313" key="1">
    <source>
        <dbReference type="EMBL" id="GBP30862.1"/>
    </source>
</evidence>
<reference evidence="1 2" key="1">
    <citation type="journal article" date="2019" name="Commun. Biol.">
        <title>The bagworm genome reveals a unique fibroin gene that provides high tensile strength.</title>
        <authorList>
            <person name="Kono N."/>
            <person name="Nakamura H."/>
            <person name="Ohtoshi R."/>
            <person name="Tomita M."/>
            <person name="Numata K."/>
            <person name="Arakawa K."/>
        </authorList>
    </citation>
    <scope>NUCLEOTIDE SEQUENCE [LARGE SCALE GENOMIC DNA]</scope>
</reference>
<accession>A0A4C1UY35</accession>
<dbReference type="AlphaFoldDB" id="A0A4C1UY35"/>
<dbReference type="Proteomes" id="UP000299102">
    <property type="component" value="Unassembled WGS sequence"/>
</dbReference>
<name>A0A4C1UY35_EUMVA</name>
<comment type="caution">
    <text evidence="1">The sequence shown here is derived from an EMBL/GenBank/DDBJ whole genome shotgun (WGS) entry which is preliminary data.</text>
</comment>